<evidence type="ECO:0000259" key="1">
    <source>
        <dbReference type="Pfam" id="PF04422"/>
    </source>
</evidence>
<dbReference type="PANTHER" id="PTHR31332">
    <property type="entry name" value="7-HYDROXYMETHYL CHLOROPHYLL A REDUCTASE, CHLOROPLASTIC"/>
    <property type="match status" value="1"/>
</dbReference>
<keyword evidence="4" id="KW-1185">Reference proteome</keyword>
<comment type="caution">
    <text evidence="3">The sequence shown here is derived from an EMBL/GenBank/DDBJ whole genome shotgun (WGS) entry which is preliminary data.</text>
</comment>
<evidence type="ECO:0000313" key="3">
    <source>
        <dbReference type="EMBL" id="MBB5350834.1"/>
    </source>
</evidence>
<organism evidence="3 4">
    <name type="scientific">Haloferula luteola</name>
    <dbReference type="NCBI Taxonomy" id="595692"/>
    <lineage>
        <taxon>Bacteria</taxon>
        <taxon>Pseudomonadati</taxon>
        <taxon>Verrucomicrobiota</taxon>
        <taxon>Verrucomicrobiia</taxon>
        <taxon>Verrucomicrobiales</taxon>
        <taxon>Verrucomicrobiaceae</taxon>
        <taxon>Haloferula</taxon>
    </lineage>
</organism>
<dbReference type="InterPro" id="IPR007525">
    <property type="entry name" value="FrhB_FdhB_C"/>
</dbReference>
<evidence type="ECO:0000313" key="4">
    <source>
        <dbReference type="Proteomes" id="UP000557717"/>
    </source>
</evidence>
<dbReference type="InterPro" id="IPR007516">
    <property type="entry name" value="Co_F420_Hydgase/DH_bsu_N"/>
</dbReference>
<protein>
    <submittedName>
        <fullName evidence="3">Coenzyme F420-reducing hydrogenase beta subunit</fullName>
    </submittedName>
</protein>
<dbReference type="PANTHER" id="PTHR31332:SF0">
    <property type="entry name" value="7-HYDROXYMETHYL CHLOROPHYLL A REDUCTASE, CHLOROPLASTIC"/>
    <property type="match status" value="1"/>
</dbReference>
<dbReference type="Pfam" id="PF04422">
    <property type="entry name" value="FrhB_FdhB_N"/>
    <property type="match status" value="1"/>
</dbReference>
<dbReference type="Pfam" id="PF04432">
    <property type="entry name" value="FrhB_FdhB_C"/>
    <property type="match status" value="1"/>
</dbReference>
<dbReference type="InterPro" id="IPR045220">
    <property type="entry name" value="FRHB/FDHB/HCAR-like"/>
</dbReference>
<feature type="domain" description="Coenzyme F420 hydrogenase/dehydrogenase beta subunit N-terminal" evidence="1">
    <location>
        <begin position="92"/>
        <end position="172"/>
    </location>
</feature>
<feature type="domain" description="Coenzyme F420 hydrogenase/dehydrogenase beta subunit C-terminal" evidence="2">
    <location>
        <begin position="180"/>
        <end position="349"/>
    </location>
</feature>
<dbReference type="EMBL" id="JACHFD010000004">
    <property type="protein sequence ID" value="MBB5350834.1"/>
    <property type="molecule type" value="Genomic_DNA"/>
</dbReference>
<name>A0A840V5D4_9BACT</name>
<dbReference type="RefSeq" id="WP_184016471.1">
    <property type="nucleotide sequence ID" value="NZ_JACHFD010000004.1"/>
</dbReference>
<dbReference type="GO" id="GO:0052592">
    <property type="term" value="F:oxidoreductase activity, acting on CH or CH2 groups, with an iron-sulfur protein as acceptor"/>
    <property type="evidence" value="ECO:0007669"/>
    <property type="project" value="TreeGrafter"/>
</dbReference>
<dbReference type="Proteomes" id="UP000557717">
    <property type="component" value="Unassembled WGS sequence"/>
</dbReference>
<evidence type="ECO:0000259" key="2">
    <source>
        <dbReference type="Pfam" id="PF04432"/>
    </source>
</evidence>
<gene>
    <name evidence="3" type="ORF">HNR46_001068</name>
</gene>
<sequence length="467" mass="52446">MERRKKTIIDVVKGGYCVGCGGCAYAGGFEMKLNKYGEFLPDLSKYEELASDVPSKVCPFLNEELNEDRLSERFLDQSQHRSDKIGAYIGLYGGHVVESNFRDAGTSGGFGTWIGVELMRKGLIDGVIHVGSRERANQEGPFYGYTISLNQDEARAASRTKYHVIEFSEVLKLVKANQGKRYLFVGLPCFVKAIRRIQVYDHDMRNAIAYTASLVCGHLKSSNWSLSLGWGCGISPKNLVGIKYRTKGEGIPARAYVFTAYSQEREIVKDSAKVVGGKFNQGALMLNACNFCDDVVGETADITIGDAWLPRFEMDPDGNNMLVVRNADILGVILDAKAEGRVSLSELSEKEAIDAQAGGFRQRREGLSIRLEEADKKGIWRPEKRVLPGEYRVPGLRREIYRRRASISVVSREAFSDAVDDDDFSIYERRLGFHLRVLRFLEILSSLPRILRKKAAYLTLKFFPNRR</sequence>
<reference evidence="3 4" key="1">
    <citation type="submission" date="2020-08" db="EMBL/GenBank/DDBJ databases">
        <title>Genomic Encyclopedia of Type Strains, Phase IV (KMG-IV): sequencing the most valuable type-strain genomes for metagenomic binning, comparative biology and taxonomic classification.</title>
        <authorList>
            <person name="Goeker M."/>
        </authorList>
    </citation>
    <scope>NUCLEOTIDE SEQUENCE [LARGE SCALE GENOMIC DNA]</scope>
    <source>
        <strain evidence="3 4">YC6886</strain>
    </source>
</reference>
<proteinExistence type="predicted"/>
<accession>A0A840V5D4</accession>
<dbReference type="AlphaFoldDB" id="A0A840V5D4"/>